<evidence type="ECO:0000313" key="2">
    <source>
        <dbReference type="Proteomes" id="UP000547444"/>
    </source>
</evidence>
<reference evidence="1 2" key="1">
    <citation type="submission" date="2020-03" db="EMBL/GenBank/DDBJ databases">
        <title>Sequencing the genomes of 1000 actinobacteria strains.</title>
        <authorList>
            <person name="Klenk H.-P."/>
        </authorList>
    </citation>
    <scope>NUCLEOTIDE SEQUENCE [LARGE SCALE GENOMIC DNA]</scope>
    <source>
        <strain evidence="1 2">DSM 44556</strain>
    </source>
</reference>
<evidence type="ECO:0000313" key="1">
    <source>
        <dbReference type="EMBL" id="NIH95708.1"/>
    </source>
</evidence>
<name>A0A7X5TZL9_9MYCO</name>
<protein>
    <submittedName>
        <fullName evidence="1">Uncharacterized protein</fullName>
    </submittedName>
</protein>
<organism evidence="1 2">
    <name type="scientific">Mycolicibacterium fluoranthenivorans</name>
    <dbReference type="NCBI Taxonomy" id="258505"/>
    <lineage>
        <taxon>Bacteria</taxon>
        <taxon>Bacillati</taxon>
        <taxon>Actinomycetota</taxon>
        <taxon>Actinomycetes</taxon>
        <taxon>Mycobacteriales</taxon>
        <taxon>Mycobacteriaceae</taxon>
        <taxon>Mycolicibacterium</taxon>
    </lineage>
</organism>
<proteinExistence type="predicted"/>
<accession>A0A7X5TZL9</accession>
<dbReference type="AlphaFoldDB" id="A0A7X5TZL9"/>
<dbReference type="RefSeq" id="WP_167158915.1">
    <property type="nucleotide sequence ID" value="NZ_JAANOW010000001.1"/>
</dbReference>
<dbReference type="EMBL" id="JAANOW010000001">
    <property type="protein sequence ID" value="NIH95708.1"/>
    <property type="molecule type" value="Genomic_DNA"/>
</dbReference>
<dbReference type="Proteomes" id="UP000547444">
    <property type="component" value="Unassembled WGS sequence"/>
</dbReference>
<comment type="caution">
    <text evidence="1">The sequence shown here is derived from an EMBL/GenBank/DDBJ whole genome shotgun (WGS) entry which is preliminary data.</text>
</comment>
<gene>
    <name evidence="1" type="ORF">FHU31_002664</name>
</gene>
<sequence>MTPDEIQAEWIHTLQGLAIQAAADYHAGIVDFAIFQEILASLYLAVDDNIDPTAEQIAEKISEMNTASAFISAGRAGRE</sequence>
<keyword evidence="2" id="KW-1185">Reference proteome</keyword>